<protein>
    <submittedName>
        <fullName evidence="1">Uncharacterized protein</fullName>
    </submittedName>
</protein>
<organism evidence="1 2">
    <name type="scientific">Pestalotiopsis fici (strain W106-1 / CGMCC3.15140)</name>
    <dbReference type="NCBI Taxonomy" id="1229662"/>
    <lineage>
        <taxon>Eukaryota</taxon>
        <taxon>Fungi</taxon>
        <taxon>Dikarya</taxon>
        <taxon>Ascomycota</taxon>
        <taxon>Pezizomycotina</taxon>
        <taxon>Sordariomycetes</taxon>
        <taxon>Xylariomycetidae</taxon>
        <taxon>Amphisphaeriales</taxon>
        <taxon>Sporocadaceae</taxon>
        <taxon>Pestalotiopsis</taxon>
    </lineage>
</organism>
<evidence type="ECO:0000313" key="2">
    <source>
        <dbReference type="Proteomes" id="UP000030651"/>
    </source>
</evidence>
<keyword evidence="2" id="KW-1185">Reference proteome</keyword>
<dbReference type="Proteomes" id="UP000030651">
    <property type="component" value="Unassembled WGS sequence"/>
</dbReference>
<dbReference type="HOGENOM" id="CLU_1326793_0_0_1"/>
<dbReference type="OrthoDB" id="10541582at2759"/>
<gene>
    <name evidence="1" type="ORF">PFICI_06344</name>
</gene>
<proteinExistence type="predicted"/>
<reference evidence="2" key="1">
    <citation type="journal article" date="2015" name="BMC Genomics">
        <title>Genomic and transcriptomic analysis of the endophytic fungus Pestalotiopsis fici reveals its lifestyle and high potential for synthesis of natural products.</title>
        <authorList>
            <person name="Wang X."/>
            <person name="Zhang X."/>
            <person name="Liu L."/>
            <person name="Xiang M."/>
            <person name="Wang W."/>
            <person name="Sun X."/>
            <person name="Che Y."/>
            <person name="Guo L."/>
            <person name="Liu G."/>
            <person name="Guo L."/>
            <person name="Wang C."/>
            <person name="Yin W.B."/>
            <person name="Stadler M."/>
            <person name="Zhang X."/>
            <person name="Liu X."/>
        </authorList>
    </citation>
    <scope>NUCLEOTIDE SEQUENCE [LARGE SCALE GENOMIC DNA]</scope>
    <source>
        <strain evidence="2">W106-1 / CGMCC3.15140</strain>
    </source>
</reference>
<dbReference type="InParanoid" id="W3X7I2"/>
<sequence>MDAMEDPRPWLIRRLLPKPEWHVGPGKLASLASCPIQQYEPIDDETPLAENDEKALRIENDLRAFVTDALENGSRRVFKIPGLSLQTRVRLVGRRKQSADRNPVLTLTVVVKMRDEIPQSRANIIMTSSYLETWRWMKSKHRDNIVLNFVRESDTSISENPDNKSRWLCDWISIPAGRNEGADGCPDSEPESPWYLDRITWRNRGPL</sequence>
<dbReference type="AlphaFoldDB" id="W3X7I2"/>
<accession>W3X7I2</accession>
<dbReference type="KEGG" id="pfy:PFICI_06344"/>
<dbReference type="RefSeq" id="XP_007833116.1">
    <property type="nucleotide sequence ID" value="XM_007834925.1"/>
</dbReference>
<evidence type="ECO:0000313" key="1">
    <source>
        <dbReference type="EMBL" id="ETS81342.1"/>
    </source>
</evidence>
<dbReference type="GeneID" id="19271357"/>
<dbReference type="EMBL" id="KI912112">
    <property type="protein sequence ID" value="ETS81342.1"/>
    <property type="molecule type" value="Genomic_DNA"/>
</dbReference>
<name>W3X7I2_PESFW</name>